<feature type="compositionally biased region" description="Low complexity" evidence="2">
    <location>
        <begin position="559"/>
        <end position="568"/>
    </location>
</feature>
<feature type="region of interest" description="Disordered" evidence="2">
    <location>
        <begin position="102"/>
        <end position="302"/>
    </location>
</feature>
<name>A0A8S1FER3_9PELO</name>
<evidence type="ECO:0000256" key="2">
    <source>
        <dbReference type="SAM" id="MobiDB-lite"/>
    </source>
</evidence>
<feature type="compositionally biased region" description="Polar residues" evidence="2">
    <location>
        <begin position="267"/>
        <end position="278"/>
    </location>
</feature>
<comment type="caution">
    <text evidence="3">The sequence shown here is derived from an EMBL/GenBank/DDBJ whole genome shotgun (WGS) entry which is preliminary data.</text>
</comment>
<feature type="compositionally biased region" description="Low complexity" evidence="2">
    <location>
        <begin position="250"/>
        <end position="261"/>
    </location>
</feature>
<feature type="compositionally biased region" description="Low complexity" evidence="2">
    <location>
        <begin position="190"/>
        <end position="218"/>
    </location>
</feature>
<proteinExistence type="predicted"/>
<feature type="compositionally biased region" description="Low complexity" evidence="2">
    <location>
        <begin position="396"/>
        <end position="406"/>
    </location>
</feature>
<gene>
    <name evidence="3" type="ORF">CBOVIS_LOCUS12719</name>
</gene>
<reference evidence="3 4" key="1">
    <citation type="submission" date="2020-04" db="EMBL/GenBank/DDBJ databases">
        <authorList>
            <person name="Laetsch R D."/>
            <person name="Stevens L."/>
            <person name="Kumar S."/>
            <person name="Blaxter L. M."/>
        </authorList>
    </citation>
    <scope>NUCLEOTIDE SEQUENCE [LARGE SCALE GENOMIC DNA]</scope>
</reference>
<keyword evidence="4" id="KW-1185">Reference proteome</keyword>
<feature type="compositionally biased region" description="Acidic residues" evidence="2">
    <location>
        <begin position="447"/>
        <end position="469"/>
    </location>
</feature>
<feature type="coiled-coil region" evidence="1">
    <location>
        <begin position="40"/>
        <end position="67"/>
    </location>
</feature>
<feature type="region of interest" description="Disordered" evidence="2">
    <location>
        <begin position="335"/>
        <end position="645"/>
    </location>
</feature>
<organism evidence="3 4">
    <name type="scientific">Caenorhabditis bovis</name>
    <dbReference type="NCBI Taxonomy" id="2654633"/>
    <lineage>
        <taxon>Eukaryota</taxon>
        <taxon>Metazoa</taxon>
        <taxon>Ecdysozoa</taxon>
        <taxon>Nematoda</taxon>
        <taxon>Chromadorea</taxon>
        <taxon>Rhabditida</taxon>
        <taxon>Rhabditina</taxon>
        <taxon>Rhabditomorpha</taxon>
        <taxon>Rhabditoidea</taxon>
        <taxon>Rhabditidae</taxon>
        <taxon>Peloderinae</taxon>
        <taxon>Caenorhabditis</taxon>
    </lineage>
</organism>
<dbReference type="Proteomes" id="UP000494206">
    <property type="component" value="Unassembled WGS sequence"/>
</dbReference>
<feature type="compositionally biased region" description="Polar residues" evidence="2">
    <location>
        <begin position="112"/>
        <end position="145"/>
    </location>
</feature>
<feature type="compositionally biased region" description="Basic and acidic residues" evidence="2">
    <location>
        <begin position="379"/>
        <end position="395"/>
    </location>
</feature>
<evidence type="ECO:0000313" key="4">
    <source>
        <dbReference type="Proteomes" id="UP000494206"/>
    </source>
</evidence>
<protein>
    <submittedName>
        <fullName evidence="3">Uncharacterized protein</fullName>
    </submittedName>
</protein>
<feature type="compositionally biased region" description="Pro residues" evidence="2">
    <location>
        <begin position="234"/>
        <end position="249"/>
    </location>
</feature>
<dbReference type="EMBL" id="CADEPM010000013">
    <property type="protein sequence ID" value="CAB3411312.1"/>
    <property type="molecule type" value="Genomic_DNA"/>
</dbReference>
<feature type="compositionally biased region" description="Polar residues" evidence="2">
    <location>
        <begin position="430"/>
        <end position="441"/>
    </location>
</feature>
<feature type="compositionally biased region" description="Polar residues" evidence="2">
    <location>
        <begin position="155"/>
        <end position="182"/>
    </location>
</feature>
<dbReference type="AlphaFoldDB" id="A0A8S1FER3"/>
<feature type="compositionally biased region" description="Low complexity" evidence="2">
    <location>
        <begin position="279"/>
        <end position="295"/>
    </location>
</feature>
<feature type="compositionally biased region" description="Polar residues" evidence="2">
    <location>
        <begin position="335"/>
        <end position="355"/>
    </location>
</feature>
<evidence type="ECO:0000313" key="3">
    <source>
        <dbReference type="EMBL" id="CAB3411312.1"/>
    </source>
</evidence>
<dbReference type="OrthoDB" id="5874046at2759"/>
<evidence type="ECO:0000256" key="1">
    <source>
        <dbReference type="SAM" id="Coils"/>
    </source>
</evidence>
<accession>A0A8S1FER3</accession>
<feature type="compositionally biased region" description="Acidic residues" evidence="2">
    <location>
        <begin position="481"/>
        <end position="518"/>
    </location>
</feature>
<feature type="compositionally biased region" description="Polar residues" evidence="2">
    <location>
        <begin position="610"/>
        <end position="622"/>
    </location>
</feature>
<sequence length="645" mass="68768">MPASASVHGQLGHAFRTGCDYTELNLYKKGDTPSNDNSGDAEKNAEIEKLKAELEASERKIAEADEKLMRSSMLETRMSSLSKKLTDITEERDSLMQINMKLSRENERLIRASSTTATDVESKSSTPAQSGVVSRSGAAPQQKQAGASPFATANPLASSTPKITTTENLIGSSSARAATSNVVPPAPSNQSQQQQQQQLQQPPPQQQQQQKQQQQQQQSAPSGFPTVPNEPMDMIPPVPSDSIPDPTPPTSSSNFGSSTNTLPVPSAFQSTTARVPTQSLFASSSSSSAVKDSSANNLELSKKTVLPNIDVQKTPQVTYSFATSTGIAQGQSLFGRSAKQQVQISAASTPASSENLALPEESVVEAAGQSSHVSGSHDGGPKESDMTGNDGESRDSSAVGGVSSSDGRGKKRTADGSGCDPKRLRESPSEAVTSSENQSRANIAEIPELDEEEENDLGLEQDISDEDPNETIRQRELVPLDNDEEVLEEDIDEQEDDESFGNDEDYQEQSDDQEDTMDEPERPENGQDPSLDDQDREAASAMEEAEDEGRDPLGSSDEPAAPADPTGAAGVGSSGESQQDVPRVRMPTGMVERDDQCSSSNETAEGPSGSGQRALSGRNQARLNRPQRGKPPSRGIYVPRRRGDS</sequence>
<keyword evidence="1" id="KW-0175">Coiled coil</keyword>